<keyword evidence="4 9" id="KW-0812">Transmembrane</keyword>
<feature type="transmembrane region" description="Helical" evidence="9">
    <location>
        <begin position="428"/>
        <end position="446"/>
    </location>
</feature>
<evidence type="ECO:0000256" key="2">
    <source>
        <dbReference type="ARBA" id="ARBA00010992"/>
    </source>
</evidence>
<organism evidence="11 12">
    <name type="scientific">Lachnellula subtilissima</name>
    <dbReference type="NCBI Taxonomy" id="602034"/>
    <lineage>
        <taxon>Eukaryota</taxon>
        <taxon>Fungi</taxon>
        <taxon>Dikarya</taxon>
        <taxon>Ascomycota</taxon>
        <taxon>Pezizomycotina</taxon>
        <taxon>Leotiomycetes</taxon>
        <taxon>Helotiales</taxon>
        <taxon>Lachnaceae</taxon>
        <taxon>Lachnellula</taxon>
    </lineage>
</organism>
<dbReference type="Proteomes" id="UP000462212">
    <property type="component" value="Unassembled WGS sequence"/>
</dbReference>
<feature type="transmembrane region" description="Helical" evidence="9">
    <location>
        <begin position="323"/>
        <end position="342"/>
    </location>
</feature>
<name>A0A8H8RR66_9HELO</name>
<evidence type="ECO:0000313" key="12">
    <source>
        <dbReference type="Proteomes" id="UP000462212"/>
    </source>
</evidence>
<keyword evidence="12" id="KW-1185">Reference proteome</keyword>
<dbReference type="EMBL" id="QGMJ01000240">
    <property type="protein sequence ID" value="TVY39199.1"/>
    <property type="molecule type" value="Genomic_DNA"/>
</dbReference>
<keyword evidence="6 9" id="KW-0472">Membrane</keyword>
<dbReference type="InterPro" id="IPR005828">
    <property type="entry name" value="MFS_sugar_transport-like"/>
</dbReference>
<evidence type="ECO:0000256" key="3">
    <source>
        <dbReference type="ARBA" id="ARBA00022448"/>
    </source>
</evidence>
<dbReference type="PRINTS" id="PR00171">
    <property type="entry name" value="SUGRTRNSPORT"/>
</dbReference>
<feature type="transmembrane region" description="Helical" evidence="9">
    <location>
        <begin position="81"/>
        <end position="106"/>
    </location>
</feature>
<evidence type="ECO:0000256" key="8">
    <source>
        <dbReference type="SAM" id="MobiDB-lite"/>
    </source>
</evidence>
<dbReference type="PANTHER" id="PTHR48022:SF25">
    <property type="entry name" value="QUINATE TRANSPORTER, PUTATIVE (AFU_ORTHOLOGUE AFUA_5G12950)-RELATED"/>
    <property type="match status" value="1"/>
</dbReference>
<dbReference type="InterPro" id="IPR003663">
    <property type="entry name" value="Sugar/inositol_transpt"/>
</dbReference>
<evidence type="ECO:0000256" key="7">
    <source>
        <dbReference type="RuleBase" id="RU003346"/>
    </source>
</evidence>
<dbReference type="InterPro" id="IPR036259">
    <property type="entry name" value="MFS_trans_sf"/>
</dbReference>
<evidence type="ECO:0000259" key="10">
    <source>
        <dbReference type="PROSITE" id="PS50850"/>
    </source>
</evidence>
<reference evidence="11 12" key="1">
    <citation type="submission" date="2018-05" db="EMBL/GenBank/DDBJ databases">
        <title>Genome sequencing and assembly of the regulated plant pathogen Lachnellula willkommii and related sister species for the development of diagnostic species identification markers.</title>
        <authorList>
            <person name="Giroux E."/>
            <person name="Bilodeau G."/>
        </authorList>
    </citation>
    <scope>NUCLEOTIDE SEQUENCE [LARGE SCALE GENOMIC DNA]</scope>
    <source>
        <strain evidence="11 12">CBS 197.66</strain>
    </source>
</reference>
<evidence type="ECO:0000256" key="1">
    <source>
        <dbReference type="ARBA" id="ARBA00004141"/>
    </source>
</evidence>
<evidence type="ECO:0000256" key="9">
    <source>
        <dbReference type="SAM" id="Phobius"/>
    </source>
</evidence>
<dbReference type="PANTHER" id="PTHR48022">
    <property type="entry name" value="PLASTIDIC GLUCOSE TRANSPORTER 4"/>
    <property type="match status" value="1"/>
</dbReference>
<dbReference type="NCBIfam" id="TIGR00879">
    <property type="entry name" value="SP"/>
    <property type="match status" value="1"/>
</dbReference>
<keyword evidence="5 9" id="KW-1133">Transmembrane helix</keyword>
<dbReference type="SUPFAM" id="SSF103473">
    <property type="entry name" value="MFS general substrate transporter"/>
    <property type="match status" value="1"/>
</dbReference>
<dbReference type="AlphaFoldDB" id="A0A8H8RR66"/>
<evidence type="ECO:0000256" key="6">
    <source>
        <dbReference type="ARBA" id="ARBA00023136"/>
    </source>
</evidence>
<feature type="transmembrane region" description="Helical" evidence="9">
    <location>
        <begin position="293"/>
        <end position="314"/>
    </location>
</feature>
<comment type="similarity">
    <text evidence="2 7">Belongs to the major facilitator superfamily. Sugar transporter (TC 2.A.1.1) family.</text>
</comment>
<feature type="transmembrane region" description="Helical" evidence="9">
    <location>
        <begin position="259"/>
        <end position="281"/>
    </location>
</feature>
<dbReference type="Gene3D" id="1.20.1250.20">
    <property type="entry name" value="MFS general substrate transporter like domains"/>
    <property type="match status" value="1"/>
</dbReference>
<dbReference type="OrthoDB" id="6612291at2759"/>
<sequence>MTVELSVSDQQHASSQSQRPRKLTIPGGVLTLASFASDFRYSKAHKTRVNSLAVGLQQAGAFLACLVVWPIADKLGRKKTLMLSAAIFVIGAIIETINTHSMAAFLCGKSGCGMAPKEIRGRIGSFFQHPFPTSLTPESLIPETGIFTSYWVDYAVLKRISPHSPSQWQIPIALQIIPAALLGFGCLTLPESVRWLTKKGRHDEAWVSLQWIRADSSSSTMEEMEEIRVGVEMERRATEGLTVRELTERRNLSRLGTAAAVFTAQQATGATAFAYFGPQYFKLLVNGSPAKNLLLTAIFGAIKVAACGFFVLFLSERVGRRQVLIAGAVFMAACQISTAAVVKAKPPPKVGDGGTTPSGIATVALIYLFVIAYNLSWGPLPWPYVSEIFPTRIREIGIAVGVSSQWLFNFVFSLTTPYMIANMGWGTFLLWGLLDAVIAIFTFFFLKETRGLSLEEIVHNDFQEARDHKVIDVEEHEGHGK</sequence>
<feature type="transmembrane region" description="Helical" evidence="9">
    <location>
        <begin position="354"/>
        <end position="375"/>
    </location>
</feature>
<keyword evidence="3 7" id="KW-0813">Transport</keyword>
<evidence type="ECO:0000313" key="11">
    <source>
        <dbReference type="EMBL" id="TVY39199.1"/>
    </source>
</evidence>
<comment type="subcellular location">
    <subcellularLocation>
        <location evidence="1">Membrane</location>
        <topology evidence="1">Multi-pass membrane protein</topology>
    </subcellularLocation>
</comment>
<protein>
    <submittedName>
        <fullName evidence="11">Quinate permease</fullName>
    </submittedName>
</protein>
<gene>
    <name evidence="11" type="primary">qutD_6</name>
    <name evidence="11" type="ORF">LSUB1_G003078</name>
</gene>
<dbReference type="Pfam" id="PF00083">
    <property type="entry name" value="Sugar_tr"/>
    <property type="match status" value="1"/>
</dbReference>
<dbReference type="PROSITE" id="PS00216">
    <property type="entry name" value="SUGAR_TRANSPORT_1"/>
    <property type="match status" value="1"/>
</dbReference>
<dbReference type="InterPro" id="IPR020846">
    <property type="entry name" value="MFS_dom"/>
</dbReference>
<comment type="caution">
    <text evidence="11">The sequence shown here is derived from an EMBL/GenBank/DDBJ whole genome shotgun (WGS) entry which is preliminary data.</text>
</comment>
<feature type="region of interest" description="Disordered" evidence="8">
    <location>
        <begin position="1"/>
        <end position="21"/>
    </location>
</feature>
<feature type="transmembrane region" description="Helical" evidence="9">
    <location>
        <begin position="396"/>
        <end position="416"/>
    </location>
</feature>
<feature type="compositionally biased region" description="Polar residues" evidence="8">
    <location>
        <begin position="1"/>
        <end position="18"/>
    </location>
</feature>
<dbReference type="InterPro" id="IPR005829">
    <property type="entry name" value="Sugar_transporter_CS"/>
</dbReference>
<dbReference type="GO" id="GO:0016020">
    <property type="term" value="C:membrane"/>
    <property type="evidence" value="ECO:0007669"/>
    <property type="project" value="UniProtKB-SubCell"/>
</dbReference>
<dbReference type="GO" id="GO:0005351">
    <property type="term" value="F:carbohydrate:proton symporter activity"/>
    <property type="evidence" value="ECO:0007669"/>
    <property type="project" value="TreeGrafter"/>
</dbReference>
<feature type="transmembrane region" description="Helical" evidence="9">
    <location>
        <begin position="49"/>
        <end position="69"/>
    </location>
</feature>
<evidence type="ECO:0000256" key="4">
    <source>
        <dbReference type="ARBA" id="ARBA00022692"/>
    </source>
</evidence>
<dbReference type="InterPro" id="IPR050360">
    <property type="entry name" value="MFS_Sugar_Transporters"/>
</dbReference>
<dbReference type="PROSITE" id="PS50850">
    <property type="entry name" value="MFS"/>
    <property type="match status" value="1"/>
</dbReference>
<evidence type="ECO:0000256" key="5">
    <source>
        <dbReference type="ARBA" id="ARBA00022989"/>
    </source>
</evidence>
<proteinExistence type="inferred from homology"/>
<accession>A0A8H8RR66</accession>
<feature type="domain" description="Major facilitator superfamily (MFS) profile" evidence="10">
    <location>
        <begin position="1"/>
        <end position="450"/>
    </location>
</feature>